<dbReference type="EMBL" id="JAZGQO010000001">
    <property type="protein sequence ID" value="KAK6195994.1"/>
    <property type="molecule type" value="Genomic_DNA"/>
</dbReference>
<evidence type="ECO:0000313" key="8">
    <source>
        <dbReference type="Proteomes" id="UP001347796"/>
    </source>
</evidence>
<evidence type="ECO:0000256" key="5">
    <source>
        <dbReference type="SAM" id="Phobius"/>
    </source>
</evidence>
<reference evidence="7 8" key="1">
    <citation type="submission" date="2024-01" db="EMBL/GenBank/DDBJ databases">
        <title>The genome of the rayed Mediterranean limpet Patella caerulea (Linnaeus, 1758).</title>
        <authorList>
            <person name="Anh-Thu Weber A."/>
            <person name="Halstead-Nussloch G."/>
        </authorList>
    </citation>
    <scope>NUCLEOTIDE SEQUENCE [LARGE SCALE GENOMIC DNA]</scope>
    <source>
        <strain evidence="7">AATW-2023a</strain>
        <tissue evidence="7">Whole specimen</tissue>
    </source>
</reference>
<keyword evidence="3" id="KW-0202">Cytokine</keyword>
<comment type="subcellular location">
    <subcellularLocation>
        <location evidence="1">Membrane</location>
    </subcellularLocation>
</comment>
<dbReference type="GO" id="GO:0005164">
    <property type="term" value="F:tumor necrosis factor receptor binding"/>
    <property type="evidence" value="ECO:0007669"/>
    <property type="project" value="InterPro"/>
</dbReference>
<evidence type="ECO:0000313" key="7">
    <source>
        <dbReference type="EMBL" id="KAK6195994.1"/>
    </source>
</evidence>
<dbReference type="PROSITE" id="PS50049">
    <property type="entry name" value="THD_2"/>
    <property type="match status" value="1"/>
</dbReference>
<feature type="domain" description="THD" evidence="6">
    <location>
        <begin position="178"/>
        <end position="336"/>
    </location>
</feature>
<evidence type="ECO:0000256" key="3">
    <source>
        <dbReference type="ARBA" id="ARBA00022514"/>
    </source>
</evidence>
<dbReference type="CDD" id="cd00184">
    <property type="entry name" value="TNF"/>
    <property type="match status" value="1"/>
</dbReference>
<keyword evidence="8" id="KW-1185">Reference proteome</keyword>
<keyword evidence="4 5" id="KW-0472">Membrane</keyword>
<dbReference type="SMART" id="SM00207">
    <property type="entry name" value="TNF"/>
    <property type="match status" value="1"/>
</dbReference>
<dbReference type="SUPFAM" id="SSF49842">
    <property type="entry name" value="TNF-like"/>
    <property type="match status" value="1"/>
</dbReference>
<name>A0AAN8KEB1_PATCE</name>
<dbReference type="AlphaFoldDB" id="A0AAN8KEB1"/>
<sequence length="336" mass="37830">MTDAECSRGLIEGKQNNVTRANNGALKPERYLEECEKLRTQLDRTKTYLYGLAAVVVVGAVIFISIVAGLYGKLSHDMAHHSHRPKVGEQVAKILENKEMCFSCGKIRLGPSPEEDTMLNTFVRKDNQKGEQCCVETPAQLLKLLELFIERTYREEMAKGNIKVHTGGNTGNGKEDKPAAHLMGVNRRPDLNQPPGSQFSISNWIYNQDLAFAKKVTYRHGRIVVPVPGLYYVYSQISFLELFMNRDSGNGASTESPSLSHYLYRYNIIYPNGGEEKMIQNSITKCWGQNKGFGEYTSYLGAVFDLRQGDEIFVKVSNLTMVVKDPKSNYFGLFKL</sequence>
<dbReference type="GO" id="GO:0005125">
    <property type="term" value="F:cytokine activity"/>
    <property type="evidence" value="ECO:0007669"/>
    <property type="project" value="UniProtKB-KW"/>
</dbReference>
<dbReference type="Proteomes" id="UP001347796">
    <property type="component" value="Unassembled WGS sequence"/>
</dbReference>
<accession>A0AAN8KEB1</accession>
<protein>
    <recommendedName>
        <fullName evidence="6">THD domain-containing protein</fullName>
    </recommendedName>
</protein>
<dbReference type="Gene3D" id="2.60.120.40">
    <property type="match status" value="1"/>
</dbReference>
<evidence type="ECO:0000256" key="2">
    <source>
        <dbReference type="ARBA" id="ARBA00008670"/>
    </source>
</evidence>
<organism evidence="7 8">
    <name type="scientific">Patella caerulea</name>
    <name type="common">Rayed Mediterranean limpet</name>
    <dbReference type="NCBI Taxonomy" id="87958"/>
    <lineage>
        <taxon>Eukaryota</taxon>
        <taxon>Metazoa</taxon>
        <taxon>Spiralia</taxon>
        <taxon>Lophotrochozoa</taxon>
        <taxon>Mollusca</taxon>
        <taxon>Gastropoda</taxon>
        <taxon>Patellogastropoda</taxon>
        <taxon>Patelloidea</taxon>
        <taxon>Patellidae</taxon>
        <taxon>Patella</taxon>
    </lineage>
</organism>
<keyword evidence="5" id="KW-0812">Transmembrane</keyword>
<keyword evidence="5" id="KW-1133">Transmembrane helix</keyword>
<feature type="transmembrane region" description="Helical" evidence="5">
    <location>
        <begin position="48"/>
        <end position="71"/>
    </location>
</feature>
<comment type="caution">
    <text evidence="7">The sequence shown here is derived from an EMBL/GenBank/DDBJ whole genome shotgun (WGS) entry which is preliminary data.</text>
</comment>
<proteinExistence type="inferred from homology"/>
<dbReference type="GO" id="GO:0016020">
    <property type="term" value="C:membrane"/>
    <property type="evidence" value="ECO:0007669"/>
    <property type="project" value="UniProtKB-SubCell"/>
</dbReference>
<evidence type="ECO:0000256" key="1">
    <source>
        <dbReference type="ARBA" id="ARBA00004370"/>
    </source>
</evidence>
<dbReference type="PANTHER" id="PTHR11471">
    <property type="entry name" value="TUMOR NECROSIS FACTOR FAMILY MEMBER"/>
    <property type="match status" value="1"/>
</dbReference>
<dbReference type="Pfam" id="PF00229">
    <property type="entry name" value="TNF"/>
    <property type="match status" value="1"/>
</dbReference>
<dbReference type="InterPro" id="IPR006052">
    <property type="entry name" value="TNF_dom"/>
</dbReference>
<dbReference type="PANTHER" id="PTHR11471:SF13">
    <property type="entry name" value="TNF FAMILY PROFILE DOMAIN-CONTAINING PROTEIN"/>
    <property type="match status" value="1"/>
</dbReference>
<dbReference type="InterPro" id="IPR008983">
    <property type="entry name" value="Tumour_necrosis_fac-like_dom"/>
</dbReference>
<dbReference type="GO" id="GO:0005615">
    <property type="term" value="C:extracellular space"/>
    <property type="evidence" value="ECO:0007669"/>
    <property type="project" value="UniProtKB-KW"/>
</dbReference>
<evidence type="ECO:0000256" key="4">
    <source>
        <dbReference type="ARBA" id="ARBA00023136"/>
    </source>
</evidence>
<gene>
    <name evidence="7" type="ORF">SNE40_001305</name>
</gene>
<comment type="similarity">
    <text evidence="2">Belongs to the tumor necrosis factor family.</text>
</comment>
<dbReference type="GO" id="GO:0006955">
    <property type="term" value="P:immune response"/>
    <property type="evidence" value="ECO:0007669"/>
    <property type="project" value="InterPro"/>
</dbReference>
<evidence type="ECO:0000259" key="6">
    <source>
        <dbReference type="PROSITE" id="PS50049"/>
    </source>
</evidence>